<reference evidence="2" key="1">
    <citation type="submission" date="2018-02" db="EMBL/GenBank/DDBJ databases">
        <title>Rhizophora mucronata_Transcriptome.</title>
        <authorList>
            <person name="Meera S.P."/>
            <person name="Sreeshan A."/>
            <person name="Augustine A."/>
        </authorList>
    </citation>
    <scope>NUCLEOTIDE SEQUENCE</scope>
    <source>
        <tissue evidence="2">Leaf</tissue>
    </source>
</reference>
<dbReference type="PANTHER" id="PTHR43689">
    <property type="entry name" value="HYDROLASE"/>
    <property type="match status" value="1"/>
</dbReference>
<dbReference type="InterPro" id="IPR029058">
    <property type="entry name" value="AB_hydrolase_fold"/>
</dbReference>
<dbReference type="PRINTS" id="PR00412">
    <property type="entry name" value="EPOXHYDRLASE"/>
</dbReference>
<accession>A0A2P2JJF6</accession>
<evidence type="ECO:0000313" key="2">
    <source>
        <dbReference type="EMBL" id="MBW93616.1"/>
    </source>
</evidence>
<sequence length="496" mass="54816">MSSILFRQPLASHCQSCDFFHNNNSNGARNEKGRSVSFVHGEQHGYCSGYGDLSPKLFKLLPLPRAASSSAGAPAQYPGQSLDWKSKRENKRIAGIDQDELLDPELLADPDSCFCEFKGIRIHYKVYSNAEYQVHSQAVSVMNRKLDLPIILLHGFGASVFSWNRVMKPLAQLVTTSKVLAFDRPAFGLTSRVDYLTKSGSPGNTRHALNPYSTAFSTLATLYFIDFLAADKAILVGHSAGSLVAVNSYFEAPERIAALILVAPAIFAPFSVHKVAKDNKMGKDRVVEGGDISNSNILGKPFIKLLETLAKFADFIVQAIMQVVKGMTNMLNSWYKKTLSAILCSWLGVMLVRMVIDKFGIEAVRNAWYDSNRVTEHVLDGYTKPLRIKGWDKALAEFTAAMFANLESESKPPISEQLHQISCPVLIVTGDCDRLVPSWNAKKLAQAIPGCHLEVIKHCGHLPHEEKVEEFVSVVVKFLQHALGDSKGLSYQQQVV</sequence>
<dbReference type="AlphaFoldDB" id="A0A2P2JJF6"/>
<proteinExistence type="predicted"/>
<name>A0A2P2JJF6_RHIMU</name>
<dbReference type="Pfam" id="PF12697">
    <property type="entry name" value="Abhydrolase_6"/>
    <property type="match status" value="1"/>
</dbReference>
<dbReference type="Gene3D" id="3.40.50.1820">
    <property type="entry name" value="alpha/beta hydrolase"/>
    <property type="match status" value="1"/>
</dbReference>
<protein>
    <submittedName>
        <fullName evidence="2">Uncharacterized protein LOC105649145 isoform X1</fullName>
    </submittedName>
</protein>
<dbReference type="GO" id="GO:0009941">
    <property type="term" value="C:chloroplast envelope"/>
    <property type="evidence" value="ECO:0007669"/>
    <property type="project" value="TreeGrafter"/>
</dbReference>
<dbReference type="PANTHER" id="PTHR43689:SF1">
    <property type="entry name" value="ALPHA_BETA-HYDROLASES SUPERFAMILY PROTEIN"/>
    <property type="match status" value="1"/>
</dbReference>
<dbReference type="InterPro" id="IPR000073">
    <property type="entry name" value="AB_hydrolase_1"/>
</dbReference>
<dbReference type="InterPro" id="IPR000639">
    <property type="entry name" value="Epox_hydrolase-like"/>
</dbReference>
<dbReference type="SUPFAM" id="SSF53474">
    <property type="entry name" value="alpha/beta-Hydrolases"/>
    <property type="match status" value="1"/>
</dbReference>
<feature type="domain" description="AB hydrolase-1" evidence="1">
    <location>
        <begin position="150"/>
        <end position="473"/>
    </location>
</feature>
<dbReference type="EMBL" id="GGEC01013133">
    <property type="protein sequence ID" value="MBW93616.1"/>
    <property type="molecule type" value="Transcribed_RNA"/>
</dbReference>
<evidence type="ECO:0000259" key="1">
    <source>
        <dbReference type="Pfam" id="PF12697"/>
    </source>
</evidence>
<organism evidence="2">
    <name type="scientific">Rhizophora mucronata</name>
    <name type="common">Asiatic mangrove</name>
    <dbReference type="NCBI Taxonomy" id="61149"/>
    <lineage>
        <taxon>Eukaryota</taxon>
        <taxon>Viridiplantae</taxon>
        <taxon>Streptophyta</taxon>
        <taxon>Embryophyta</taxon>
        <taxon>Tracheophyta</taxon>
        <taxon>Spermatophyta</taxon>
        <taxon>Magnoliopsida</taxon>
        <taxon>eudicotyledons</taxon>
        <taxon>Gunneridae</taxon>
        <taxon>Pentapetalae</taxon>
        <taxon>rosids</taxon>
        <taxon>fabids</taxon>
        <taxon>Malpighiales</taxon>
        <taxon>Rhizophoraceae</taxon>
        <taxon>Rhizophora</taxon>
    </lineage>
</organism>
<dbReference type="GO" id="GO:0003824">
    <property type="term" value="F:catalytic activity"/>
    <property type="evidence" value="ECO:0007669"/>
    <property type="project" value="InterPro"/>
</dbReference>